<proteinExistence type="predicted"/>
<dbReference type="OrthoDB" id="443634at2759"/>
<dbReference type="GeneID" id="106167010"/>
<sequence>MAFKEGGLVLLLLCDIICIQKCCSLDIHMEKTQKMKDSSVQNYLRSTDELTRVKRDYDLNLPGRNQRFRRDAEDTTCEQQKNQLDFTTPDFVNTHQFVNETKASMALAWAGDNSGVILVAVTEEMGNLARPSVLYRSTNFGRSFEDINSRINNVIMRKDNGLQKNPNDANNIFIVAHNLTGDVSDLYITQDGGSTFSHFTMPFILRDEMLFHPSNNNLILAQKIGYSSKDLYLSQDGGRTWRLIHTDIVKYKWDPNGAPGFENAIYATYDKPSILTSIFGGIISKSYDYQLLRSTDLGANWKMVNEHIYEFGVQGKFLFTSVNQQGSYQRALEVSTDGGESWNGVQVPTVTEDRFYSILDMSEGMIFLHVDKPGDTGHGTLYISDSSGIVFTESLEKHLYPNYLDLTDFYKVESMRGVYIASQMSDDNSIHSMISFDRGAEWKPIKAPPGVPCHKACYLQIHNHYSIARNIPAKPPLSSKSAVGIILAHGHVADALQNTPPDVFVSDDGGYNWIKALDGPHHYQIADQGGLLVAIPYNTSTPNIVKFSTDGGRCWHEHKFTDEVIVFTGLLTEPGNKAMTVSIWGYGQVHREWRVFVIDFQKIIKRQCQDPQDYEEWSPHGELHGQQDEWKGCLIGYKETYKRVIKDSLCYNGRSYSVERSGSETPCTCRREDYECDFGFVKNAKEECVRDSKFSAKELKICINNHVTEDNTIGYRKIPGDGCHNGFVPQQSTEITLDVICNEESKNLVKIDENGHASMVNTDYDYVDHEIMTEVKNGKGGGTNGGIVAVILVCIVVLVLGMGFFFFRKLGYLGNKNVSYRYSSLSQSDEFDYDNDVENIIGSHKTIYQDNSDDEEAMLKDPKNPKVKSYHDDSDVDILD</sequence>
<dbReference type="InterPro" id="IPR031777">
    <property type="entry name" value="Sortilin_C"/>
</dbReference>
<dbReference type="RefSeq" id="XP_013401133.1">
    <property type="nucleotide sequence ID" value="XM_013545679.1"/>
</dbReference>
<evidence type="ECO:0000256" key="5">
    <source>
        <dbReference type="SAM" id="MobiDB-lite"/>
    </source>
</evidence>
<comment type="subcellular location">
    <subcellularLocation>
        <location evidence="1">Membrane</location>
    </subcellularLocation>
</comment>
<dbReference type="STRING" id="7574.A0A1S3IST3"/>
<feature type="domain" description="VPS10" evidence="8">
    <location>
        <begin position="123"/>
        <end position="744"/>
    </location>
</feature>
<dbReference type="CDD" id="cd15482">
    <property type="entry name" value="Sialidase_non-viral"/>
    <property type="match status" value="1"/>
</dbReference>
<evidence type="ECO:0000313" key="10">
    <source>
        <dbReference type="RefSeq" id="XP_013401133.1"/>
    </source>
</evidence>
<dbReference type="InParanoid" id="A0A1S3IST3"/>
<dbReference type="InterPro" id="IPR015943">
    <property type="entry name" value="WD40/YVTN_repeat-like_dom_sf"/>
</dbReference>
<keyword evidence="6" id="KW-0812">Transmembrane</keyword>
<dbReference type="GO" id="GO:0005794">
    <property type="term" value="C:Golgi apparatus"/>
    <property type="evidence" value="ECO:0007669"/>
    <property type="project" value="TreeGrafter"/>
</dbReference>
<dbReference type="SMART" id="SM00602">
    <property type="entry name" value="VPS10"/>
    <property type="match status" value="1"/>
</dbReference>
<accession>A0A1S3IST3</accession>
<reference evidence="10" key="1">
    <citation type="submission" date="2025-08" db="UniProtKB">
        <authorList>
            <consortium name="RefSeq"/>
        </authorList>
    </citation>
    <scope>IDENTIFICATION</scope>
    <source>
        <tissue evidence="10">Gonads</tissue>
    </source>
</reference>
<dbReference type="PANTHER" id="PTHR12106:SF23">
    <property type="entry name" value="SORTILIN"/>
    <property type="match status" value="1"/>
</dbReference>
<dbReference type="SUPFAM" id="SSF110296">
    <property type="entry name" value="Oligoxyloglucan reducing end-specific cellobiohydrolase"/>
    <property type="match status" value="1"/>
</dbReference>
<keyword evidence="7" id="KW-0732">Signal</keyword>
<keyword evidence="4" id="KW-0325">Glycoprotein</keyword>
<dbReference type="GO" id="GO:0006897">
    <property type="term" value="P:endocytosis"/>
    <property type="evidence" value="ECO:0007669"/>
    <property type="project" value="TreeGrafter"/>
</dbReference>
<evidence type="ECO:0000256" key="2">
    <source>
        <dbReference type="ARBA" id="ARBA00022737"/>
    </source>
</evidence>
<evidence type="ECO:0000259" key="8">
    <source>
        <dbReference type="SMART" id="SM00602"/>
    </source>
</evidence>
<dbReference type="GO" id="GO:0016020">
    <property type="term" value="C:membrane"/>
    <property type="evidence" value="ECO:0007669"/>
    <property type="project" value="UniProtKB-SubCell"/>
</dbReference>
<dbReference type="Gene3D" id="3.30.60.270">
    <property type="match status" value="1"/>
</dbReference>
<dbReference type="GO" id="GO:0005829">
    <property type="term" value="C:cytosol"/>
    <property type="evidence" value="ECO:0007669"/>
    <property type="project" value="GOC"/>
</dbReference>
<feature type="transmembrane region" description="Helical" evidence="6">
    <location>
        <begin position="786"/>
        <end position="807"/>
    </location>
</feature>
<evidence type="ECO:0000256" key="4">
    <source>
        <dbReference type="ARBA" id="ARBA00023180"/>
    </source>
</evidence>
<feature type="signal peptide" evidence="7">
    <location>
        <begin position="1"/>
        <end position="24"/>
    </location>
</feature>
<dbReference type="GO" id="GO:0006895">
    <property type="term" value="P:Golgi to endosome transport"/>
    <property type="evidence" value="ECO:0007669"/>
    <property type="project" value="TreeGrafter"/>
</dbReference>
<keyword evidence="3 6" id="KW-0472">Membrane</keyword>
<dbReference type="InterPro" id="IPR006581">
    <property type="entry name" value="VPS10"/>
</dbReference>
<feature type="chain" id="PRO_5010237344" evidence="7">
    <location>
        <begin position="25"/>
        <end position="880"/>
    </location>
</feature>
<dbReference type="Gene3D" id="2.10.70.80">
    <property type="match status" value="1"/>
</dbReference>
<evidence type="ECO:0000256" key="7">
    <source>
        <dbReference type="SAM" id="SignalP"/>
    </source>
</evidence>
<keyword evidence="9" id="KW-1185">Reference proteome</keyword>
<evidence type="ECO:0000256" key="3">
    <source>
        <dbReference type="ARBA" id="ARBA00023136"/>
    </source>
</evidence>
<feature type="region of interest" description="Disordered" evidence="5">
    <location>
        <begin position="852"/>
        <end position="880"/>
    </location>
</feature>
<evidence type="ECO:0000256" key="6">
    <source>
        <dbReference type="SAM" id="Phobius"/>
    </source>
</evidence>
<dbReference type="PANTHER" id="PTHR12106">
    <property type="entry name" value="SORTILIN RELATED"/>
    <property type="match status" value="1"/>
</dbReference>
<keyword evidence="2" id="KW-0677">Repeat</keyword>
<protein>
    <submittedName>
        <fullName evidence="10">Sortilin</fullName>
    </submittedName>
</protein>
<dbReference type="AlphaFoldDB" id="A0A1S3IST3"/>
<dbReference type="Gene3D" id="2.130.10.10">
    <property type="entry name" value="YVTN repeat-like/Quinoprotein amine dehydrogenase"/>
    <property type="match status" value="2"/>
</dbReference>
<dbReference type="Proteomes" id="UP000085678">
    <property type="component" value="Unplaced"/>
</dbReference>
<evidence type="ECO:0000313" key="9">
    <source>
        <dbReference type="Proteomes" id="UP000085678"/>
    </source>
</evidence>
<evidence type="ECO:0000256" key="1">
    <source>
        <dbReference type="ARBA" id="ARBA00004370"/>
    </source>
</evidence>
<name>A0A1S3IST3_LINAN</name>
<dbReference type="InterPro" id="IPR031778">
    <property type="entry name" value="Sortilin_N"/>
</dbReference>
<dbReference type="GO" id="GO:0016050">
    <property type="term" value="P:vesicle organization"/>
    <property type="evidence" value="ECO:0007669"/>
    <property type="project" value="TreeGrafter"/>
</dbReference>
<organism evidence="9 10">
    <name type="scientific">Lingula anatina</name>
    <name type="common">Brachiopod</name>
    <name type="synonym">Lingula unguis</name>
    <dbReference type="NCBI Taxonomy" id="7574"/>
    <lineage>
        <taxon>Eukaryota</taxon>
        <taxon>Metazoa</taxon>
        <taxon>Spiralia</taxon>
        <taxon>Lophotrochozoa</taxon>
        <taxon>Brachiopoda</taxon>
        <taxon>Linguliformea</taxon>
        <taxon>Lingulata</taxon>
        <taxon>Lingulida</taxon>
        <taxon>Linguloidea</taxon>
        <taxon>Lingulidae</taxon>
        <taxon>Lingula</taxon>
    </lineage>
</organism>
<feature type="compositionally biased region" description="Basic and acidic residues" evidence="5">
    <location>
        <begin position="857"/>
        <end position="873"/>
    </location>
</feature>
<dbReference type="Pfam" id="PF15901">
    <property type="entry name" value="Sortilin_C"/>
    <property type="match status" value="1"/>
</dbReference>
<gene>
    <name evidence="10" type="primary">LOC106167010</name>
</gene>
<dbReference type="Pfam" id="PF15902">
    <property type="entry name" value="Sortilin-Vps10"/>
    <property type="match status" value="1"/>
</dbReference>
<dbReference type="KEGG" id="lak:106167010"/>
<keyword evidence="6" id="KW-1133">Transmembrane helix</keyword>
<dbReference type="InterPro" id="IPR050310">
    <property type="entry name" value="VPS10-sortilin"/>
</dbReference>